<evidence type="ECO:0000313" key="2">
    <source>
        <dbReference type="Proteomes" id="UP000482155"/>
    </source>
</evidence>
<dbReference type="Gene3D" id="3.40.50.150">
    <property type="entry name" value="Vaccinia Virus protein VP39"/>
    <property type="match status" value="1"/>
</dbReference>
<name>A0A6B3SNN9_9BURK</name>
<dbReference type="GO" id="GO:0008168">
    <property type="term" value="F:methyltransferase activity"/>
    <property type="evidence" value="ECO:0007669"/>
    <property type="project" value="UniProtKB-KW"/>
</dbReference>
<dbReference type="GO" id="GO:0032259">
    <property type="term" value="P:methylation"/>
    <property type="evidence" value="ECO:0007669"/>
    <property type="project" value="UniProtKB-KW"/>
</dbReference>
<dbReference type="RefSeq" id="WP_163961550.1">
    <property type="nucleotide sequence ID" value="NZ_JAAIVB010000021.1"/>
</dbReference>
<dbReference type="SUPFAM" id="SSF53335">
    <property type="entry name" value="S-adenosyl-L-methionine-dependent methyltransferases"/>
    <property type="match status" value="1"/>
</dbReference>
<dbReference type="Proteomes" id="UP000482155">
    <property type="component" value="Unassembled WGS sequence"/>
</dbReference>
<gene>
    <name evidence="1" type="ORF">G3574_07335</name>
</gene>
<dbReference type="InterPro" id="IPR029063">
    <property type="entry name" value="SAM-dependent_MTases_sf"/>
</dbReference>
<proteinExistence type="predicted"/>
<protein>
    <submittedName>
        <fullName evidence="1">Class I SAM-dependent methyltransferase</fullName>
    </submittedName>
</protein>
<dbReference type="EMBL" id="JAAIVB010000021">
    <property type="protein sequence ID" value="NEX60885.1"/>
    <property type="molecule type" value="Genomic_DNA"/>
</dbReference>
<keyword evidence="2" id="KW-1185">Reference proteome</keyword>
<organism evidence="1 2">
    <name type="scientific">Noviherbaspirillum galbum</name>
    <dbReference type="NCBI Taxonomy" id="2709383"/>
    <lineage>
        <taxon>Bacteria</taxon>
        <taxon>Pseudomonadati</taxon>
        <taxon>Pseudomonadota</taxon>
        <taxon>Betaproteobacteria</taxon>
        <taxon>Burkholderiales</taxon>
        <taxon>Oxalobacteraceae</taxon>
        <taxon>Noviherbaspirillum</taxon>
    </lineage>
</organism>
<comment type="caution">
    <text evidence="1">The sequence shown here is derived from an EMBL/GenBank/DDBJ whole genome shotgun (WGS) entry which is preliminary data.</text>
</comment>
<reference evidence="1 2" key="1">
    <citation type="submission" date="2020-02" db="EMBL/GenBank/DDBJ databases">
        <authorList>
            <person name="Kim M.K."/>
        </authorList>
    </citation>
    <scope>NUCLEOTIDE SEQUENCE [LARGE SCALE GENOMIC DNA]</scope>
    <source>
        <strain evidence="1 2">17J57-3</strain>
    </source>
</reference>
<evidence type="ECO:0000313" key="1">
    <source>
        <dbReference type="EMBL" id="NEX60885.1"/>
    </source>
</evidence>
<sequence length="247" mass="27792">MHPFEHFPKTRPPLPREIEEIYSTHYKSNRDGDTTAASMAQRLEAWMHRKVAADIARPPGRPLSTLEVGAGTLNQLQHEPEVGPYDIVEPFTSLYAGSPRLARVRHVYGDIAQVPESERYDRITSVATFEHILNLPELVARCGLLLAKGGSLRAAIPSEGTVLWALGWKCTTGLEFRMKYGLDYGLLMKHEHVNSAREIREVLEFFFADVRSSAFGLAKPLSLYQFYECREPKLDRCAQHANLDGAA</sequence>
<dbReference type="AlphaFoldDB" id="A0A6B3SNN9"/>
<accession>A0A6B3SNN9</accession>
<keyword evidence="1" id="KW-0489">Methyltransferase</keyword>
<dbReference type="CDD" id="cd02440">
    <property type="entry name" value="AdoMet_MTases"/>
    <property type="match status" value="1"/>
</dbReference>
<keyword evidence="1" id="KW-0808">Transferase</keyword>